<dbReference type="GO" id="GO:0000290">
    <property type="term" value="P:deadenylation-dependent decapping of nuclear-transcribed mRNA"/>
    <property type="evidence" value="ECO:0007669"/>
    <property type="project" value="InterPro"/>
</dbReference>
<dbReference type="InterPro" id="IPR044099">
    <property type="entry name" value="Dcp2_NUDIX"/>
</dbReference>
<protein>
    <recommendedName>
        <fullName evidence="10">Nudix hydrolase domain-containing protein</fullName>
    </recommendedName>
</protein>
<feature type="domain" description="Nudix hydrolase" evidence="10">
    <location>
        <begin position="104"/>
        <end position="232"/>
    </location>
</feature>
<keyword evidence="8" id="KW-0464">Manganese</keyword>
<dbReference type="GO" id="GO:0003723">
    <property type="term" value="F:RNA binding"/>
    <property type="evidence" value="ECO:0007669"/>
    <property type="project" value="UniProtKB-KW"/>
</dbReference>
<keyword evidence="6" id="KW-0378">Hydrolase</keyword>
<comment type="subcellular location">
    <subcellularLocation>
        <location evidence="2">Cytoplasm</location>
    </subcellularLocation>
</comment>
<dbReference type="STRING" id="69332.A0A388LSW2"/>
<dbReference type="Proteomes" id="UP000265515">
    <property type="component" value="Unassembled WGS sequence"/>
</dbReference>
<dbReference type="SMR" id="A0A388LSW2"/>
<feature type="compositionally biased region" description="Polar residues" evidence="9">
    <location>
        <begin position="311"/>
        <end position="356"/>
    </location>
</feature>
<sequence>MIRIACRSVPVRLGAMVSQQQAVQAGYAASRLPRGGGGGVAYREAAVAGSPGGGGGGGGGSGMKPSVTPSRDLLEDLCRCHCTSLRKYLSHIDDIYNDFTTYKIRVPVSGAIIINQALDKCLLVKGYKAGASWGFPKGKKSKDEEDDQCAIREVEEETGFDISGLLMPEEYLEVSFGQQRTRLYIIPGVDEKTSFAPQTKKEISDVSWHRIDELPVASNAAAPAARGLNGNKYFMVWPFMSKLRTWITNYVKQRNGVMKPKDSSEFYAGMSAAGYAVEAFKKLPRRLDPLTLSCSKNKNGLVRCSQPPQPSQAVLASQSVPSRQPVLQSEHSSAPLHTSPPVHTSASVQSPQTVVASQPLHSSQTFNSLKSMHLLQCMQSVQTVQSAENLVHAQALPPALTATPLSLLTLPTVWPVQPLQSSSPWQPVQPPPALQSLVVRRVPGLSFRNFHFNRDEILKGLECGLSCA</sequence>
<gene>
    <name evidence="11" type="ORF">CBR_g39890</name>
</gene>
<comment type="similarity">
    <text evidence="3">Belongs to the Nudix hydrolase family. DCP2 subfamily.</text>
</comment>
<evidence type="ECO:0000256" key="4">
    <source>
        <dbReference type="ARBA" id="ARBA00022490"/>
    </source>
</evidence>
<proteinExistence type="inferred from homology"/>
<evidence type="ECO:0000256" key="2">
    <source>
        <dbReference type="ARBA" id="ARBA00004496"/>
    </source>
</evidence>
<keyword evidence="5" id="KW-0479">Metal-binding</keyword>
<dbReference type="PROSITE" id="PS51462">
    <property type="entry name" value="NUDIX"/>
    <property type="match status" value="1"/>
</dbReference>
<keyword evidence="4" id="KW-0963">Cytoplasm</keyword>
<dbReference type="PANTHER" id="PTHR23114:SF17">
    <property type="entry name" value="M7GPPPN-MRNA HYDROLASE"/>
    <property type="match status" value="1"/>
</dbReference>
<dbReference type="Gramene" id="GBG85323">
    <property type="protein sequence ID" value="GBG85323"/>
    <property type="gene ID" value="CBR_g39890"/>
</dbReference>
<evidence type="ECO:0000313" key="12">
    <source>
        <dbReference type="Proteomes" id="UP000265515"/>
    </source>
</evidence>
<evidence type="ECO:0000256" key="9">
    <source>
        <dbReference type="SAM" id="MobiDB-lite"/>
    </source>
</evidence>
<dbReference type="PANTHER" id="PTHR23114">
    <property type="entry name" value="M7GPPPN-MRNA HYDROLASE"/>
    <property type="match status" value="1"/>
</dbReference>
<dbReference type="Pfam" id="PF00293">
    <property type="entry name" value="NUDIX"/>
    <property type="match status" value="1"/>
</dbReference>
<dbReference type="InterPro" id="IPR020084">
    <property type="entry name" value="NUDIX_hydrolase_CS"/>
</dbReference>
<keyword evidence="7" id="KW-0694">RNA-binding</keyword>
<dbReference type="GO" id="GO:0140933">
    <property type="term" value="F:5'-(N(7)-methylguanosine 5'-triphospho)-[mRNA] hydrolase activity"/>
    <property type="evidence" value="ECO:0007669"/>
    <property type="project" value="InterPro"/>
</dbReference>
<dbReference type="PROSITE" id="PS00893">
    <property type="entry name" value="NUDIX_BOX"/>
    <property type="match status" value="1"/>
</dbReference>
<evidence type="ECO:0000313" key="11">
    <source>
        <dbReference type="EMBL" id="GBG85323.1"/>
    </source>
</evidence>
<organism evidence="11 12">
    <name type="scientific">Chara braunii</name>
    <name type="common">Braun's stonewort</name>
    <dbReference type="NCBI Taxonomy" id="69332"/>
    <lineage>
        <taxon>Eukaryota</taxon>
        <taxon>Viridiplantae</taxon>
        <taxon>Streptophyta</taxon>
        <taxon>Charophyceae</taxon>
        <taxon>Charales</taxon>
        <taxon>Characeae</taxon>
        <taxon>Chara</taxon>
    </lineage>
</organism>
<dbReference type="AlphaFoldDB" id="A0A388LSW2"/>
<feature type="region of interest" description="Disordered" evidence="9">
    <location>
        <begin position="298"/>
        <end position="356"/>
    </location>
</feature>
<evidence type="ECO:0000256" key="6">
    <source>
        <dbReference type="ARBA" id="ARBA00022801"/>
    </source>
</evidence>
<dbReference type="Gene3D" id="3.90.79.10">
    <property type="entry name" value="Nucleoside Triphosphate Pyrophosphohydrolase"/>
    <property type="match status" value="1"/>
</dbReference>
<dbReference type="InterPro" id="IPR015797">
    <property type="entry name" value="NUDIX_hydrolase-like_dom_sf"/>
</dbReference>
<comment type="cofactor">
    <cofactor evidence="1">
        <name>Mn(2+)</name>
        <dbReference type="ChEBI" id="CHEBI:29035"/>
    </cofactor>
</comment>
<evidence type="ECO:0000256" key="8">
    <source>
        <dbReference type="ARBA" id="ARBA00023211"/>
    </source>
</evidence>
<dbReference type="OrthoDB" id="18996at2759"/>
<comment type="caution">
    <text evidence="11">The sequence shown here is derived from an EMBL/GenBank/DDBJ whole genome shotgun (WGS) entry which is preliminary data.</text>
</comment>
<dbReference type="GO" id="GO:0005737">
    <property type="term" value="C:cytoplasm"/>
    <property type="evidence" value="ECO:0007669"/>
    <property type="project" value="UniProtKB-SubCell"/>
</dbReference>
<name>A0A388LSW2_CHABU</name>
<evidence type="ECO:0000259" key="10">
    <source>
        <dbReference type="PROSITE" id="PS51462"/>
    </source>
</evidence>
<accession>A0A388LSW2</accession>
<dbReference type="GO" id="GO:0000184">
    <property type="term" value="P:nuclear-transcribed mRNA catabolic process, nonsense-mediated decay"/>
    <property type="evidence" value="ECO:0007669"/>
    <property type="project" value="InterPro"/>
</dbReference>
<dbReference type="SUPFAM" id="SSF55811">
    <property type="entry name" value="Nudix"/>
    <property type="match status" value="1"/>
</dbReference>
<dbReference type="GO" id="GO:0046872">
    <property type="term" value="F:metal ion binding"/>
    <property type="evidence" value="ECO:0007669"/>
    <property type="project" value="UniProtKB-KW"/>
</dbReference>
<dbReference type="FunFam" id="3.90.79.10:FF:000003">
    <property type="entry name" value="M7GpppN-mRNA hydrolase isoform 2"/>
    <property type="match status" value="1"/>
</dbReference>
<reference evidence="11 12" key="1">
    <citation type="journal article" date="2018" name="Cell">
        <title>The Chara Genome: Secondary Complexity and Implications for Plant Terrestrialization.</title>
        <authorList>
            <person name="Nishiyama T."/>
            <person name="Sakayama H."/>
            <person name="Vries J.D."/>
            <person name="Buschmann H."/>
            <person name="Saint-Marcoux D."/>
            <person name="Ullrich K.K."/>
            <person name="Haas F.B."/>
            <person name="Vanderstraeten L."/>
            <person name="Becker D."/>
            <person name="Lang D."/>
            <person name="Vosolsobe S."/>
            <person name="Rombauts S."/>
            <person name="Wilhelmsson P.K.I."/>
            <person name="Janitza P."/>
            <person name="Kern R."/>
            <person name="Heyl A."/>
            <person name="Rumpler F."/>
            <person name="Villalobos L.I.A.C."/>
            <person name="Clay J.M."/>
            <person name="Skokan R."/>
            <person name="Toyoda A."/>
            <person name="Suzuki Y."/>
            <person name="Kagoshima H."/>
            <person name="Schijlen E."/>
            <person name="Tajeshwar N."/>
            <person name="Catarino B."/>
            <person name="Hetherington A.J."/>
            <person name="Saltykova A."/>
            <person name="Bonnot C."/>
            <person name="Breuninger H."/>
            <person name="Symeonidi A."/>
            <person name="Radhakrishnan G.V."/>
            <person name="Van Nieuwerburgh F."/>
            <person name="Deforce D."/>
            <person name="Chang C."/>
            <person name="Karol K.G."/>
            <person name="Hedrich R."/>
            <person name="Ulvskov P."/>
            <person name="Glockner G."/>
            <person name="Delwiche C.F."/>
            <person name="Petrasek J."/>
            <person name="Van de Peer Y."/>
            <person name="Friml J."/>
            <person name="Beilby M."/>
            <person name="Dolan L."/>
            <person name="Kohara Y."/>
            <person name="Sugano S."/>
            <person name="Fujiyama A."/>
            <person name="Delaux P.-M."/>
            <person name="Quint M."/>
            <person name="TheiBen G."/>
            <person name="Hagemann M."/>
            <person name="Harholt J."/>
            <person name="Dunand C."/>
            <person name="Zachgo S."/>
            <person name="Langdale J."/>
            <person name="Maumus F."/>
            <person name="Straeten D.V.D."/>
            <person name="Gould S.B."/>
            <person name="Rensing S.A."/>
        </authorList>
    </citation>
    <scope>NUCLEOTIDE SEQUENCE [LARGE SCALE GENOMIC DNA]</scope>
    <source>
        <strain evidence="11 12">S276</strain>
    </source>
</reference>
<evidence type="ECO:0000256" key="7">
    <source>
        <dbReference type="ARBA" id="ARBA00022884"/>
    </source>
</evidence>
<evidence type="ECO:0000256" key="1">
    <source>
        <dbReference type="ARBA" id="ARBA00001936"/>
    </source>
</evidence>
<evidence type="ECO:0000256" key="5">
    <source>
        <dbReference type="ARBA" id="ARBA00022723"/>
    </source>
</evidence>
<dbReference type="CDD" id="cd03672">
    <property type="entry name" value="NUDIX_Dcp2p_Nudt20"/>
    <property type="match status" value="1"/>
</dbReference>
<dbReference type="EMBL" id="BFEA01000514">
    <property type="protein sequence ID" value="GBG85323.1"/>
    <property type="molecule type" value="Genomic_DNA"/>
</dbReference>
<dbReference type="InterPro" id="IPR000086">
    <property type="entry name" value="NUDIX_hydrolase_dom"/>
</dbReference>
<keyword evidence="12" id="KW-1185">Reference proteome</keyword>
<evidence type="ECO:0000256" key="3">
    <source>
        <dbReference type="ARBA" id="ARBA00005279"/>
    </source>
</evidence>